<dbReference type="GO" id="GO:0016747">
    <property type="term" value="F:acyltransferase activity, transferring groups other than amino-acyl groups"/>
    <property type="evidence" value="ECO:0007669"/>
    <property type="project" value="InterPro"/>
</dbReference>
<evidence type="ECO:0000313" key="3">
    <source>
        <dbReference type="EMBL" id="KAF2973512.1"/>
    </source>
</evidence>
<organism evidence="3 4">
    <name type="scientific">Xylaria multiplex</name>
    <dbReference type="NCBI Taxonomy" id="323545"/>
    <lineage>
        <taxon>Eukaryota</taxon>
        <taxon>Fungi</taxon>
        <taxon>Dikarya</taxon>
        <taxon>Ascomycota</taxon>
        <taxon>Pezizomycotina</taxon>
        <taxon>Sordariomycetes</taxon>
        <taxon>Xylariomycetidae</taxon>
        <taxon>Xylariales</taxon>
        <taxon>Xylariaceae</taxon>
        <taxon>Xylaria</taxon>
    </lineage>
</organism>
<dbReference type="InterPro" id="IPR016181">
    <property type="entry name" value="Acyl_CoA_acyltransferase"/>
</dbReference>
<evidence type="ECO:0000256" key="1">
    <source>
        <dbReference type="SAM" id="MobiDB-lite"/>
    </source>
</evidence>
<accession>A0A7C8MTQ9</accession>
<dbReference type="Gene3D" id="3.40.630.30">
    <property type="match status" value="1"/>
</dbReference>
<comment type="caution">
    <text evidence="3">The sequence shown here is derived from an EMBL/GenBank/DDBJ whole genome shotgun (WGS) entry which is preliminary data.</text>
</comment>
<evidence type="ECO:0000313" key="4">
    <source>
        <dbReference type="Proteomes" id="UP000481858"/>
    </source>
</evidence>
<dbReference type="Pfam" id="PF00583">
    <property type="entry name" value="Acetyltransf_1"/>
    <property type="match status" value="1"/>
</dbReference>
<feature type="region of interest" description="Disordered" evidence="1">
    <location>
        <begin position="161"/>
        <end position="193"/>
    </location>
</feature>
<dbReference type="EMBL" id="WUBL01000001">
    <property type="protein sequence ID" value="KAF2973512.1"/>
    <property type="molecule type" value="Genomic_DNA"/>
</dbReference>
<dbReference type="CDD" id="cd04301">
    <property type="entry name" value="NAT_SF"/>
    <property type="match status" value="1"/>
</dbReference>
<keyword evidence="4" id="KW-1185">Reference proteome</keyword>
<sequence length="193" mass="21422">MPKPVEIDLIPWDHTSEAHITRMITQRKACGWAASEVVSSWVPRAEQGLKTMFWVVLADSFQDREEFLQAHKERFPDETYSLKDTAQFLNLVPRGPTDADFVPVGHVALNKGPTPDLERHVQSLLPEEGVYWITSLFISPTIQRQGIGRAVMSLVESLVAQPSDTNGGPDEGDSKAALSGPSQHSTRHPRSGR</sequence>
<dbReference type="AlphaFoldDB" id="A0A7C8MTQ9"/>
<dbReference type="InterPro" id="IPR000182">
    <property type="entry name" value="GNAT_dom"/>
</dbReference>
<dbReference type="Proteomes" id="UP000481858">
    <property type="component" value="Unassembled WGS sequence"/>
</dbReference>
<reference evidence="3 4" key="1">
    <citation type="submission" date="2019-12" db="EMBL/GenBank/DDBJ databases">
        <title>Draft genome sequence of the ascomycete Xylaria multiplex DSM 110363.</title>
        <authorList>
            <person name="Buettner E."/>
            <person name="Kellner H."/>
        </authorList>
    </citation>
    <scope>NUCLEOTIDE SEQUENCE [LARGE SCALE GENOMIC DNA]</scope>
    <source>
        <strain evidence="3 4">DSM 110363</strain>
    </source>
</reference>
<feature type="domain" description="N-acetyltransferase" evidence="2">
    <location>
        <begin position="87"/>
        <end position="158"/>
    </location>
</feature>
<gene>
    <name evidence="3" type="ORF">GQX73_g90</name>
</gene>
<evidence type="ECO:0000259" key="2">
    <source>
        <dbReference type="Pfam" id="PF00583"/>
    </source>
</evidence>
<dbReference type="InParanoid" id="A0A7C8MTQ9"/>
<dbReference type="SUPFAM" id="SSF55729">
    <property type="entry name" value="Acyl-CoA N-acyltransferases (Nat)"/>
    <property type="match status" value="1"/>
</dbReference>
<dbReference type="OrthoDB" id="2326446at2759"/>
<protein>
    <recommendedName>
        <fullName evidence="2">N-acetyltransferase domain-containing protein</fullName>
    </recommendedName>
</protein>
<name>A0A7C8MTQ9_9PEZI</name>
<proteinExistence type="predicted"/>